<dbReference type="GeneID" id="94693687"/>
<name>A0A142JID0_9BURK</name>
<evidence type="ECO:0000313" key="2">
    <source>
        <dbReference type="EMBL" id="AMR77842.1"/>
    </source>
</evidence>
<dbReference type="EMBL" id="CP014844">
    <property type="protein sequence ID" value="AMR77842.1"/>
    <property type="molecule type" value="Genomic_DNA"/>
</dbReference>
<feature type="transmembrane region" description="Helical" evidence="1">
    <location>
        <begin position="38"/>
        <end position="58"/>
    </location>
</feature>
<dbReference type="RefSeq" id="WP_003090237.1">
    <property type="nucleotide sequence ID" value="NZ_CP014844.1"/>
</dbReference>
<organism evidence="2 3">
    <name type="scientific">Cupriavidus nantongensis</name>
    <dbReference type="NCBI Taxonomy" id="1796606"/>
    <lineage>
        <taxon>Bacteria</taxon>
        <taxon>Pseudomonadati</taxon>
        <taxon>Pseudomonadota</taxon>
        <taxon>Betaproteobacteria</taxon>
        <taxon>Burkholderiales</taxon>
        <taxon>Burkholderiaceae</taxon>
        <taxon>Cupriavidus</taxon>
    </lineage>
</organism>
<dbReference type="OrthoDB" id="5298481at2"/>
<dbReference type="AlphaFoldDB" id="A0A142JID0"/>
<dbReference type="InterPro" id="IPR021682">
    <property type="entry name" value="DUF2933"/>
</dbReference>
<dbReference type="Proteomes" id="UP000075238">
    <property type="component" value="Chromosome 1"/>
</dbReference>
<sequence>MTTSHRTGPRFSRSRWFLGFLVFLAVSIYMLLTEHRGHYLAALPLVLLATCVIAHVLMHRHAVPGDGSKANPPYPGERK</sequence>
<evidence type="ECO:0008006" key="4">
    <source>
        <dbReference type="Google" id="ProtNLM"/>
    </source>
</evidence>
<feature type="transmembrane region" description="Helical" evidence="1">
    <location>
        <begin position="16"/>
        <end position="32"/>
    </location>
</feature>
<gene>
    <name evidence="2" type="ORF">A2G96_08875</name>
</gene>
<evidence type="ECO:0000256" key="1">
    <source>
        <dbReference type="SAM" id="Phobius"/>
    </source>
</evidence>
<proteinExistence type="predicted"/>
<dbReference type="STRING" id="1796606.A2G96_08875"/>
<keyword evidence="3" id="KW-1185">Reference proteome</keyword>
<dbReference type="Pfam" id="PF11666">
    <property type="entry name" value="DUF2933"/>
    <property type="match status" value="1"/>
</dbReference>
<protein>
    <recommendedName>
        <fullName evidence="4">DUF2933 domain-containing protein</fullName>
    </recommendedName>
</protein>
<keyword evidence="1" id="KW-0812">Transmembrane</keyword>
<keyword evidence="1" id="KW-0472">Membrane</keyword>
<accession>A0A142JID0</accession>
<reference evidence="2 3" key="1">
    <citation type="submission" date="2016-03" db="EMBL/GenBank/DDBJ databases">
        <title>Complete genome sequence of a novel chlorpyrifos degrading bacterium, Cupriavidus nantongensis sp. X1.</title>
        <authorList>
            <person name="Fang L."/>
        </authorList>
    </citation>
    <scope>NUCLEOTIDE SEQUENCE [LARGE SCALE GENOMIC DNA]</scope>
    <source>
        <strain evidence="2 3">X1</strain>
    </source>
</reference>
<evidence type="ECO:0000313" key="3">
    <source>
        <dbReference type="Proteomes" id="UP000075238"/>
    </source>
</evidence>
<dbReference type="KEGG" id="cnan:A2G96_08875"/>
<keyword evidence="1" id="KW-1133">Transmembrane helix</keyword>